<dbReference type="EMBL" id="JANBUL010000061">
    <property type="protein sequence ID" value="KAJ2782844.1"/>
    <property type="molecule type" value="Genomic_DNA"/>
</dbReference>
<dbReference type="Proteomes" id="UP001140217">
    <property type="component" value="Unassembled WGS sequence"/>
</dbReference>
<evidence type="ECO:0000313" key="3">
    <source>
        <dbReference type="Proteomes" id="UP001140217"/>
    </source>
</evidence>
<organism evidence="2 3">
    <name type="scientific">Coemansia javaensis</name>
    <dbReference type="NCBI Taxonomy" id="2761396"/>
    <lineage>
        <taxon>Eukaryota</taxon>
        <taxon>Fungi</taxon>
        <taxon>Fungi incertae sedis</taxon>
        <taxon>Zoopagomycota</taxon>
        <taxon>Kickxellomycotina</taxon>
        <taxon>Kickxellomycetes</taxon>
        <taxon>Kickxellales</taxon>
        <taxon>Kickxellaceae</taxon>
        <taxon>Coemansia</taxon>
    </lineage>
</organism>
<evidence type="ECO:0008006" key="4">
    <source>
        <dbReference type="Google" id="ProtNLM"/>
    </source>
</evidence>
<comment type="caution">
    <text evidence="2">The sequence shown here is derived from an EMBL/GenBank/DDBJ whole genome shotgun (WGS) entry which is preliminary data.</text>
</comment>
<keyword evidence="3" id="KW-1185">Reference proteome</keyword>
<dbReference type="CDD" id="cd06223">
    <property type="entry name" value="PRTases_typeI"/>
    <property type="match status" value="1"/>
</dbReference>
<dbReference type="AlphaFoldDB" id="A0A9W8HHW5"/>
<dbReference type="SUPFAM" id="SSF53271">
    <property type="entry name" value="PRTase-like"/>
    <property type="match status" value="1"/>
</dbReference>
<dbReference type="InterPro" id="IPR029057">
    <property type="entry name" value="PRTase-like"/>
</dbReference>
<proteinExistence type="predicted"/>
<evidence type="ECO:0000313" key="2">
    <source>
        <dbReference type="EMBL" id="KAJ2782844.1"/>
    </source>
</evidence>
<name>A0A9W8HHW5_9FUNG</name>
<feature type="region of interest" description="Disordered" evidence="1">
    <location>
        <begin position="252"/>
        <end position="276"/>
    </location>
</feature>
<dbReference type="Gene3D" id="3.40.50.2020">
    <property type="match status" value="1"/>
</dbReference>
<feature type="compositionally biased region" description="Pro residues" evidence="1">
    <location>
        <begin position="261"/>
        <end position="276"/>
    </location>
</feature>
<protein>
    <recommendedName>
        <fullName evidence="4">Phosphoribosyltransferase domain-containing protein</fullName>
    </recommendedName>
</protein>
<reference evidence="2" key="1">
    <citation type="submission" date="2022-07" db="EMBL/GenBank/DDBJ databases">
        <title>Phylogenomic reconstructions and comparative analyses of Kickxellomycotina fungi.</title>
        <authorList>
            <person name="Reynolds N.K."/>
            <person name="Stajich J.E."/>
            <person name="Barry K."/>
            <person name="Grigoriev I.V."/>
            <person name="Crous P."/>
            <person name="Smith M.E."/>
        </authorList>
    </citation>
    <scope>NUCLEOTIDE SEQUENCE</scope>
    <source>
        <strain evidence="2">NBRC 105414</strain>
    </source>
</reference>
<dbReference type="Gene3D" id="3.30.1310.20">
    <property type="entry name" value="PRTase-like"/>
    <property type="match status" value="1"/>
</dbReference>
<dbReference type="InterPro" id="IPR000836">
    <property type="entry name" value="PRTase_dom"/>
</dbReference>
<feature type="region of interest" description="Disordered" evidence="1">
    <location>
        <begin position="1"/>
        <end position="35"/>
    </location>
</feature>
<dbReference type="OrthoDB" id="5779169at2759"/>
<sequence length="276" mass="28793">MAVAGAASGGVEPGTQQYQQQQRRRQRPQFGDRVQAGQQLARGLGEYADGTAVVVSVGRGGAVVAAAVAAALGRGVPHLHYRVEAIPCAQLPRLSLGSVAGDGSVRIDAMVAGSLGVDAGAPDAATMRAIRAIDRRLRRAQDAFCRAPPGARELDGRTVIVVDDGIEAGDTMREAVLHLRHCFAPRQVVVAAPVCLADARKHLRRHADAVVDVVSPLSVGSVAQWYAGGAQPTPAEQRVLARLFAGPQRCQPWAPEARVAPSPPGTPRASPHPGPQ</sequence>
<gene>
    <name evidence="2" type="ORF">H4R18_002055</name>
</gene>
<evidence type="ECO:0000256" key="1">
    <source>
        <dbReference type="SAM" id="MobiDB-lite"/>
    </source>
</evidence>
<accession>A0A9W8HHW5</accession>